<dbReference type="PANTHER" id="PTHR43540:SF3">
    <property type="entry name" value="ENTEROBACTIN SYNTHASE COMPONENT B"/>
    <property type="match status" value="1"/>
</dbReference>
<dbReference type="InterPro" id="IPR036736">
    <property type="entry name" value="ACP-like_sf"/>
</dbReference>
<name>A0ABD7G408_AERHY</name>
<evidence type="ECO:0000256" key="4">
    <source>
        <dbReference type="ARBA" id="ARBA00022553"/>
    </source>
</evidence>
<evidence type="ECO:0000256" key="1">
    <source>
        <dbReference type="ARBA" id="ARBA00004924"/>
    </source>
</evidence>
<keyword evidence="3 7" id="KW-0596">Phosphopantetheine</keyword>
<dbReference type="Pfam" id="PF00550">
    <property type="entry name" value="PP-binding"/>
    <property type="match status" value="1"/>
</dbReference>
<dbReference type="PIRSF" id="PIRSF001111">
    <property type="entry name" value="Isochorismatase"/>
    <property type="match status" value="1"/>
</dbReference>
<evidence type="ECO:0000259" key="8">
    <source>
        <dbReference type="PROSITE" id="PS50075"/>
    </source>
</evidence>
<evidence type="ECO:0000256" key="5">
    <source>
        <dbReference type="ARBA" id="ARBA00022801"/>
    </source>
</evidence>
<reference evidence="9 10" key="1">
    <citation type="journal article" date="2018" name="PLoS ONE">
        <title>Phenotypic characterization and whole genome analysis of extended-spectrum beta-lactamase-producing bacteria isolated from dogs in Germany.</title>
        <authorList>
            <person name="Boehmer T."/>
            <person name="Vogler A.J."/>
            <person name="Thomas A."/>
            <person name="Sauer S."/>
            <person name="Hergenroether M."/>
            <person name="Straubinger R.K."/>
            <person name="Birdsell D."/>
            <person name="Keim P."/>
            <person name="Sahl J.W."/>
            <person name="Williamson C.H."/>
            <person name="Riehm J.M."/>
        </authorList>
    </citation>
    <scope>NUCLEOTIDE SEQUENCE [LARGE SCALE GENOMIC DNA]</scope>
    <source>
        <strain evidence="9 10">AFG_SD03_1510_Ahy_093</strain>
    </source>
</reference>
<protein>
    <recommendedName>
        <fullName evidence="2">isochorismatase</fullName>
        <ecNumber evidence="2">3.3.2.1</ecNumber>
    </recommendedName>
</protein>
<keyword evidence="4 7" id="KW-0597">Phosphoprotein</keyword>
<dbReference type="SUPFAM" id="SSF52499">
    <property type="entry name" value="Isochorismatase-like hydrolases"/>
    <property type="match status" value="1"/>
</dbReference>
<accession>A0ABD7G408</accession>
<dbReference type="Pfam" id="PF00857">
    <property type="entry name" value="Isochorismatase"/>
    <property type="match status" value="1"/>
</dbReference>
<keyword evidence="5" id="KW-0378">Hydrolase</keyword>
<dbReference type="Proteomes" id="UP000253075">
    <property type="component" value="Unassembled WGS sequence"/>
</dbReference>
<comment type="pathway">
    <text evidence="1">Siderophore biosynthesis.</text>
</comment>
<sequence length="303" mass="33860">MAIPTLNNYAMPSQWKANKVDWSLDPKRAALLIHDMQEYFTAFYGENSPLIAALTERLAAVRKQCKALGIPVFYTAQPKDQSPEDRALLNDMWGPGLNKRPEQQQVVAALRPERDDTVLVKWRYSAFQRSELEQMLKALGRDQLIIGGIYGHIGCMMTACDAFMRDIQPFFLADGVADFSLADHQMALDYVATRCGKVIFCEEVLALAPASVSAAQPINPLLTYGGLKARLLSHIDEDEEEFDPDENLIDYGLDSVRIMALLTEWRAAGVELGFVDLAKLPTLNGWWRLIEAKLAAQALEVTP</sequence>
<dbReference type="EC" id="3.3.2.1" evidence="2"/>
<organism evidence="9 10">
    <name type="scientific">Aeromonas hydrophila</name>
    <dbReference type="NCBI Taxonomy" id="644"/>
    <lineage>
        <taxon>Bacteria</taxon>
        <taxon>Pseudomonadati</taxon>
        <taxon>Pseudomonadota</taxon>
        <taxon>Gammaproteobacteria</taxon>
        <taxon>Aeromonadales</taxon>
        <taxon>Aeromonadaceae</taxon>
        <taxon>Aeromonas</taxon>
    </lineage>
</organism>
<dbReference type="RefSeq" id="WP_113995986.1">
    <property type="nucleotide sequence ID" value="NZ_CP095280.1"/>
</dbReference>
<evidence type="ECO:0000256" key="2">
    <source>
        <dbReference type="ARBA" id="ARBA00012100"/>
    </source>
</evidence>
<dbReference type="GO" id="GO:0008908">
    <property type="term" value="F:isochorismatase activity"/>
    <property type="evidence" value="ECO:0007669"/>
    <property type="project" value="UniProtKB-EC"/>
</dbReference>
<dbReference type="AlphaFoldDB" id="A0ABD7G408"/>
<evidence type="ECO:0000313" key="9">
    <source>
        <dbReference type="EMBL" id="RCF43244.1"/>
    </source>
</evidence>
<dbReference type="Gene3D" id="1.10.1200.10">
    <property type="entry name" value="ACP-like"/>
    <property type="match status" value="1"/>
</dbReference>
<proteinExistence type="predicted"/>
<evidence type="ECO:0000313" key="10">
    <source>
        <dbReference type="Proteomes" id="UP000253075"/>
    </source>
</evidence>
<dbReference type="PROSITE" id="PS50075">
    <property type="entry name" value="CARRIER"/>
    <property type="match status" value="1"/>
</dbReference>
<comment type="caution">
    <text evidence="9">The sequence shown here is derived from an EMBL/GenBank/DDBJ whole genome shotgun (WGS) entry which is preliminary data.</text>
</comment>
<comment type="catalytic activity">
    <reaction evidence="6">
        <text>isochorismate + H2O = (2S,3S)-2,3-dihydroxy-2,3-dihydrobenzoate + pyruvate</text>
        <dbReference type="Rhea" id="RHEA:11112"/>
        <dbReference type="ChEBI" id="CHEBI:15361"/>
        <dbReference type="ChEBI" id="CHEBI:15377"/>
        <dbReference type="ChEBI" id="CHEBI:29780"/>
        <dbReference type="ChEBI" id="CHEBI:58764"/>
        <dbReference type="EC" id="3.3.2.1"/>
    </reaction>
</comment>
<evidence type="ECO:0000256" key="7">
    <source>
        <dbReference type="PIRSR" id="PIRSR001111-50"/>
    </source>
</evidence>
<dbReference type="InterPro" id="IPR009081">
    <property type="entry name" value="PP-bd_ACP"/>
</dbReference>
<dbReference type="EMBL" id="PUTQ01000045">
    <property type="protein sequence ID" value="RCF43244.1"/>
    <property type="molecule type" value="Genomic_DNA"/>
</dbReference>
<dbReference type="InterPro" id="IPR000868">
    <property type="entry name" value="Isochorismatase-like_dom"/>
</dbReference>
<dbReference type="InterPro" id="IPR050272">
    <property type="entry name" value="Isochorismatase-like_hydrls"/>
</dbReference>
<dbReference type="Gene3D" id="3.40.50.850">
    <property type="entry name" value="Isochorismatase-like"/>
    <property type="match status" value="1"/>
</dbReference>
<dbReference type="FunFam" id="3.40.50.850:FF:000002">
    <property type="entry name" value="Vibriobactin-specific isochorismatase"/>
    <property type="match status" value="1"/>
</dbReference>
<reference evidence="10" key="2">
    <citation type="submission" date="2018-02" db="EMBL/GenBank/DDBJ databases">
        <title>Phenotypic characterization and whole genome analysis of multidrug-resistant, extended-spectrum beta-lactamase-producing bacteria isolated from dogs in Germany.</title>
        <authorList>
            <person name="Williamson C."/>
        </authorList>
    </citation>
    <scope>NUCLEOTIDE SEQUENCE [LARGE SCALE GENOMIC DNA]</scope>
    <source>
        <strain evidence="10">AFG_SD03_1510_Ahy_093</strain>
    </source>
</reference>
<dbReference type="SUPFAM" id="SSF47336">
    <property type="entry name" value="ACP-like"/>
    <property type="match status" value="1"/>
</dbReference>
<evidence type="ECO:0000256" key="3">
    <source>
        <dbReference type="ARBA" id="ARBA00022450"/>
    </source>
</evidence>
<dbReference type="PRINTS" id="PR01398">
    <property type="entry name" value="ISCHRISMTASE"/>
</dbReference>
<comment type="cofactor">
    <cofactor evidence="7">
        <name>pantetheine 4'-phosphate</name>
        <dbReference type="ChEBI" id="CHEBI:47942"/>
    </cofactor>
    <text evidence="7">Binds 1 phosphopantetheine covalently.</text>
</comment>
<dbReference type="InterPro" id="IPR016291">
    <property type="entry name" value="Isochorismatase"/>
</dbReference>
<feature type="domain" description="Carrier" evidence="8">
    <location>
        <begin position="219"/>
        <end position="294"/>
    </location>
</feature>
<dbReference type="InterPro" id="IPR036380">
    <property type="entry name" value="Isochorismatase-like_sf"/>
</dbReference>
<feature type="modified residue" description="O-(pantetheine 4'-phosphoryl)serine" evidence="7">
    <location>
        <position position="255"/>
    </location>
</feature>
<evidence type="ECO:0000256" key="6">
    <source>
        <dbReference type="ARBA" id="ARBA00048590"/>
    </source>
</evidence>
<dbReference type="PANTHER" id="PTHR43540">
    <property type="entry name" value="PEROXYUREIDOACRYLATE/UREIDOACRYLATE AMIDOHYDROLASE-RELATED"/>
    <property type="match status" value="1"/>
</dbReference>
<gene>
    <name evidence="9" type="ORF">C6C11_22130</name>
</gene>